<name>A0A2W4WAU8_9CYAN</name>
<protein>
    <submittedName>
        <fullName evidence="3">Nitrogenase</fullName>
    </submittedName>
</protein>
<evidence type="ECO:0000313" key="4">
    <source>
        <dbReference type="Proteomes" id="UP000249467"/>
    </source>
</evidence>
<gene>
    <name evidence="3" type="ORF">DCF19_07980</name>
</gene>
<comment type="caution">
    <text evidence="3">The sequence shown here is derived from an EMBL/GenBank/DDBJ whole genome shotgun (WGS) entry which is preliminary data.</text>
</comment>
<dbReference type="InterPro" id="IPR009717">
    <property type="entry name" value="Mo-dep_Nase_C"/>
</dbReference>
<evidence type="ECO:0000259" key="1">
    <source>
        <dbReference type="Pfam" id="PF05099"/>
    </source>
</evidence>
<proteinExistence type="predicted"/>
<dbReference type="AlphaFoldDB" id="A0A2W4WAU8"/>
<feature type="domain" description="Co-chaperone DjlA N-terminal" evidence="1">
    <location>
        <begin position="20"/>
        <end position="118"/>
    </location>
</feature>
<dbReference type="Pfam" id="PF05099">
    <property type="entry name" value="TerB"/>
    <property type="match status" value="1"/>
</dbReference>
<evidence type="ECO:0000313" key="3">
    <source>
        <dbReference type="EMBL" id="PZO42173.1"/>
    </source>
</evidence>
<dbReference type="SUPFAM" id="SSF158682">
    <property type="entry name" value="TerB-like"/>
    <property type="match status" value="1"/>
</dbReference>
<dbReference type="InterPro" id="IPR007791">
    <property type="entry name" value="DjlA_N"/>
</dbReference>
<dbReference type="Proteomes" id="UP000249467">
    <property type="component" value="Unassembled WGS sequence"/>
</dbReference>
<evidence type="ECO:0000259" key="2">
    <source>
        <dbReference type="Pfam" id="PF06967"/>
    </source>
</evidence>
<feature type="domain" description="Mo-dependent nitrogenase C-terminal" evidence="2">
    <location>
        <begin position="134"/>
        <end position="215"/>
    </location>
</feature>
<sequence>MQTNRKPYTQAQISAWLRGLMSVALADNDYSDQERTLFDQISHSEEWGEDITISNFEPISAQDLADSLGSDREVGQNFLRMAVMMALADGKYTDTEDRVIQEFSKALNQEVKAINDLRKNLEAASHHDEHHPNVLEPVKEWLDHMDIHDLRLANLICKVIPAQCPFERDVVLFGRKIMHIPAMCEINPLYDQLVGLRFRSLSYLADKGEDVSKYC</sequence>
<reference evidence="3 4" key="2">
    <citation type="submission" date="2018-06" db="EMBL/GenBank/DDBJ databases">
        <title>Metagenomic assembly of (sub)arctic Cyanobacteria and their associated microbiome from non-axenic cultures.</title>
        <authorList>
            <person name="Baurain D."/>
        </authorList>
    </citation>
    <scope>NUCLEOTIDE SEQUENCE [LARGE SCALE GENOMIC DNA]</scope>
    <source>
        <strain evidence="3">ULC066bin1</strain>
    </source>
</reference>
<dbReference type="Gene3D" id="1.10.3680.10">
    <property type="entry name" value="TerB-like"/>
    <property type="match status" value="1"/>
</dbReference>
<reference evidence="3 4" key="1">
    <citation type="submission" date="2018-04" db="EMBL/GenBank/DDBJ databases">
        <authorList>
            <person name="Go L.Y."/>
            <person name="Mitchell J.A."/>
        </authorList>
    </citation>
    <scope>NUCLEOTIDE SEQUENCE [LARGE SCALE GENOMIC DNA]</scope>
    <source>
        <strain evidence="3">ULC066bin1</strain>
    </source>
</reference>
<accession>A0A2W4WAU8</accession>
<organism evidence="3 4">
    <name type="scientific">Pseudanabaena frigida</name>
    <dbReference type="NCBI Taxonomy" id="945775"/>
    <lineage>
        <taxon>Bacteria</taxon>
        <taxon>Bacillati</taxon>
        <taxon>Cyanobacteriota</taxon>
        <taxon>Cyanophyceae</taxon>
        <taxon>Pseudanabaenales</taxon>
        <taxon>Pseudanabaenaceae</taxon>
        <taxon>Pseudanabaena</taxon>
    </lineage>
</organism>
<dbReference type="Pfam" id="PF06967">
    <property type="entry name" value="Mo-nitro_C"/>
    <property type="match status" value="1"/>
</dbReference>
<dbReference type="InterPro" id="IPR029024">
    <property type="entry name" value="TerB-like"/>
</dbReference>
<dbReference type="EMBL" id="QBML01000008">
    <property type="protein sequence ID" value="PZO42173.1"/>
    <property type="molecule type" value="Genomic_DNA"/>
</dbReference>
<dbReference type="CDD" id="cd07177">
    <property type="entry name" value="terB_like"/>
    <property type="match status" value="1"/>
</dbReference>